<comment type="caution">
    <text evidence="2">The sequence shown here is derived from an EMBL/GenBank/DDBJ whole genome shotgun (WGS) entry which is preliminary data.</text>
</comment>
<reference evidence="2" key="1">
    <citation type="submission" date="2021-02" db="EMBL/GenBank/DDBJ databases">
        <authorList>
            <person name="Nowell W R."/>
        </authorList>
    </citation>
    <scope>NUCLEOTIDE SEQUENCE</scope>
    <source>
        <strain evidence="2">Ploen Becks lab</strain>
    </source>
</reference>
<dbReference type="GO" id="GO:0061640">
    <property type="term" value="P:cytoskeleton-dependent cytokinesis"/>
    <property type="evidence" value="ECO:0007669"/>
    <property type="project" value="InterPro"/>
</dbReference>
<dbReference type="InterPro" id="IPR009991">
    <property type="entry name" value="DCTN3"/>
</dbReference>
<feature type="coiled-coil region" evidence="1">
    <location>
        <begin position="81"/>
        <end position="154"/>
    </location>
</feature>
<dbReference type="PANTHER" id="PTHR28360:SF1">
    <property type="entry name" value="DYNACTIN SUBUNIT 3"/>
    <property type="match status" value="1"/>
</dbReference>
<dbReference type="Proteomes" id="UP000663879">
    <property type="component" value="Unassembled WGS sequence"/>
</dbReference>
<accession>A0A813M7Z8</accession>
<protein>
    <recommendedName>
        <fullName evidence="4">Dynactin subunit 3</fullName>
    </recommendedName>
</protein>
<dbReference type="AlphaFoldDB" id="A0A813M7Z8"/>
<name>A0A813M7Z8_9BILA</name>
<evidence type="ECO:0000313" key="2">
    <source>
        <dbReference type="EMBL" id="CAF0713407.1"/>
    </source>
</evidence>
<evidence type="ECO:0000313" key="3">
    <source>
        <dbReference type="Proteomes" id="UP000663879"/>
    </source>
</evidence>
<evidence type="ECO:0008006" key="4">
    <source>
        <dbReference type="Google" id="ProtNLM"/>
    </source>
</evidence>
<keyword evidence="3" id="KW-1185">Reference proteome</keyword>
<gene>
    <name evidence="2" type="ORF">OXX778_LOCUS1334</name>
</gene>
<organism evidence="2 3">
    <name type="scientific">Brachionus calyciflorus</name>
    <dbReference type="NCBI Taxonomy" id="104777"/>
    <lineage>
        <taxon>Eukaryota</taxon>
        <taxon>Metazoa</taxon>
        <taxon>Spiralia</taxon>
        <taxon>Gnathifera</taxon>
        <taxon>Rotifera</taxon>
        <taxon>Eurotatoria</taxon>
        <taxon>Monogononta</taxon>
        <taxon>Pseudotrocha</taxon>
        <taxon>Ploima</taxon>
        <taxon>Brachionidae</taxon>
        <taxon>Brachionus</taxon>
    </lineage>
</organism>
<evidence type="ECO:0000256" key="1">
    <source>
        <dbReference type="SAM" id="Coils"/>
    </source>
</evidence>
<dbReference type="OrthoDB" id="16729at2759"/>
<dbReference type="PANTHER" id="PTHR28360">
    <property type="entry name" value="DYNACTIN SUBUNIT 3"/>
    <property type="match status" value="1"/>
</dbReference>
<sequence length="181" mass="21090">MSSIDTLQILEDRVKRLENLVGKFDKLEETKGLETINDVQNKLSNFSSTYPRIGAVFKLLNDIKRYTDFDAISEIEDESLLKAKTELILSEEDNIRKLDNEFRKLNDLVQILDNPALNDIPKLCERLKDLCSSHSSLKENEDQLKEELKNFLSVYYTSMKTINESLLNFDDYLKQFEPSQE</sequence>
<proteinExistence type="predicted"/>
<dbReference type="Pfam" id="PF07426">
    <property type="entry name" value="Dynactin_p22"/>
    <property type="match status" value="1"/>
</dbReference>
<keyword evidence="1" id="KW-0175">Coiled coil</keyword>
<dbReference type="EMBL" id="CAJNOC010000083">
    <property type="protein sequence ID" value="CAF0713407.1"/>
    <property type="molecule type" value="Genomic_DNA"/>
</dbReference>
<dbReference type="GO" id="GO:0005869">
    <property type="term" value="C:dynactin complex"/>
    <property type="evidence" value="ECO:0007669"/>
    <property type="project" value="InterPro"/>
</dbReference>